<evidence type="ECO:0000256" key="3">
    <source>
        <dbReference type="ARBA" id="ARBA00022475"/>
    </source>
</evidence>
<name>A0A396IGM0_MEDTR</name>
<evidence type="ECO:0000313" key="9">
    <source>
        <dbReference type="EMBL" id="RHN61987.1"/>
    </source>
</evidence>
<evidence type="ECO:0000256" key="4">
    <source>
        <dbReference type="ARBA" id="ARBA00022692"/>
    </source>
</evidence>
<dbReference type="Gramene" id="rna24507">
    <property type="protein sequence ID" value="RHN61987.1"/>
    <property type="gene ID" value="gene24507"/>
</dbReference>
<comment type="similarity">
    <text evidence="2 7">Belongs to the Casparian strip membrane proteins (CASP) family.</text>
</comment>
<evidence type="ECO:0000256" key="7">
    <source>
        <dbReference type="RuleBase" id="RU361233"/>
    </source>
</evidence>
<keyword evidence="6 7" id="KW-0472">Membrane</keyword>
<dbReference type="Proteomes" id="UP000265566">
    <property type="component" value="Chromosome 4"/>
</dbReference>
<evidence type="ECO:0000256" key="1">
    <source>
        <dbReference type="ARBA" id="ARBA00004651"/>
    </source>
</evidence>
<feature type="transmembrane region" description="Helical" evidence="7">
    <location>
        <begin position="193"/>
        <end position="214"/>
    </location>
</feature>
<evidence type="ECO:0000256" key="2">
    <source>
        <dbReference type="ARBA" id="ARBA00007651"/>
    </source>
</evidence>
<gene>
    <name evidence="9" type="ORF">MtrunA17_Chr4g0042551</name>
</gene>
<dbReference type="PANTHER" id="PTHR36488:SF12">
    <property type="entry name" value="CASP-LIKE PROTEIN"/>
    <property type="match status" value="1"/>
</dbReference>
<reference evidence="10" key="1">
    <citation type="journal article" date="2018" name="Nat. Plants">
        <title>Whole-genome landscape of Medicago truncatula symbiotic genes.</title>
        <authorList>
            <person name="Pecrix Y."/>
            <person name="Staton S.E."/>
            <person name="Sallet E."/>
            <person name="Lelandais-Briere C."/>
            <person name="Moreau S."/>
            <person name="Carrere S."/>
            <person name="Blein T."/>
            <person name="Jardinaud M.F."/>
            <person name="Latrasse D."/>
            <person name="Zouine M."/>
            <person name="Zahm M."/>
            <person name="Kreplak J."/>
            <person name="Mayjonade B."/>
            <person name="Satge C."/>
            <person name="Perez M."/>
            <person name="Cauet S."/>
            <person name="Marande W."/>
            <person name="Chantry-Darmon C."/>
            <person name="Lopez-Roques C."/>
            <person name="Bouchez O."/>
            <person name="Berard A."/>
            <person name="Debelle F."/>
            <person name="Munos S."/>
            <person name="Bendahmane A."/>
            <person name="Berges H."/>
            <person name="Niebel A."/>
            <person name="Buitink J."/>
            <person name="Frugier F."/>
            <person name="Benhamed M."/>
            <person name="Crespi M."/>
            <person name="Gouzy J."/>
            <person name="Gamas P."/>
        </authorList>
    </citation>
    <scope>NUCLEOTIDE SEQUENCE [LARGE SCALE GENOMIC DNA]</scope>
    <source>
        <strain evidence="10">cv. Jemalong A17</strain>
    </source>
</reference>
<feature type="domain" description="Casparian strip membrane protein" evidence="8">
    <location>
        <begin position="54"/>
        <end position="201"/>
    </location>
</feature>
<keyword evidence="3 7" id="KW-1003">Cell membrane</keyword>
<comment type="caution">
    <text evidence="9">The sequence shown here is derived from an EMBL/GenBank/DDBJ whole genome shotgun (WGS) entry which is preliminary data.</text>
</comment>
<sequence length="219" mass="24045">MLCFLMYINEYHSDTCSLSSEEKRIQVGTKMKVSTIESGEISKGASSPRKGMKRGLSIMDFILRIFAAMSTLGSALSMGTAKQTMPFATRFVRFKVSFHDLPTFLFFVTANSIVCGYLALSLVLSFFHIVRTISVKSRILLVFLDTVMFGLLTSGASAAAAIVYVAHYGNPSANWFPFCQQYNSFCGRISGSLVGSFIAVVIFMILILMSGISISKSKH</sequence>
<dbReference type="InterPro" id="IPR006702">
    <property type="entry name" value="CASP_dom"/>
</dbReference>
<dbReference type="NCBIfam" id="TIGR01569">
    <property type="entry name" value="A_tha_TIGR01569"/>
    <property type="match status" value="1"/>
</dbReference>
<feature type="transmembrane region" description="Helical" evidence="7">
    <location>
        <begin position="61"/>
        <end position="81"/>
    </location>
</feature>
<dbReference type="InterPro" id="IPR044173">
    <property type="entry name" value="CASPL"/>
</dbReference>
<accession>A0A396IGM0</accession>
<evidence type="ECO:0000256" key="5">
    <source>
        <dbReference type="ARBA" id="ARBA00022989"/>
    </source>
</evidence>
<feature type="transmembrane region" description="Helical" evidence="7">
    <location>
        <begin position="139"/>
        <end position="166"/>
    </location>
</feature>
<dbReference type="PANTHER" id="PTHR36488">
    <property type="entry name" value="CASP-LIKE PROTEIN 1U1"/>
    <property type="match status" value="1"/>
</dbReference>
<keyword evidence="5 7" id="KW-1133">Transmembrane helix</keyword>
<comment type="subcellular location">
    <subcellularLocation>
        <location evidence="1 7">Cell membrane</location>
        <topology evidence="1 7">Multi-pass membrane protein</topology>
    </subcellularLocation>
</comment>
<keyword evidence="4 7" id="KW-0812">Transmembrane</keyword>
<dbReference type="GO" id="GO:0005886">
    <property type="term" value="C:plasma membrane"/>
    <property type="evidence" value="ECO:0007669"/>
    <property type="project" value="UniProtKB-SubCell"/>
</dbReference>
<comment type="subunit">
    <text evidence="7">Homodimer and heterodimers.</text>
</comment>
<dbReference type="EMBL" id="PSQE01000004">
    <property type="protein sequence ID" value="RHN61987.1"/>
    <property type="molecule type" value="Genomic_DNA"/>
</dbReference>
<evidence type="ECO:0000256" key="6">
    <source>
        <dbReference type="ARBA" id="ARBA00023136"/>
    </source>
</evidence>
<feature type="transmembrane region" description="Helical" evidence="7">
    <location>
        <begin position="101"/>
        <end position="127"/>
    </location>
</feature>
<dbReference type="InterPro" id="IPR006459">
    <property type="entry name" value="CASP/CASPL"/>
</dbReference>
<dbReference type="AlphaFoldDB" id="A0A396IGM0"/>
<proteinExistence type="inferred from homology"/>
<evidence type="ECO:0000313" key="10">
    <source>
        <dbReference type="Proteomes" id="UP000265566"/>
    </source>
</evidence>
<organism evidence="9 10">
    <name type="scientific">Medicago truncatula</name>
    <name type="common">Barrel medic</name>
    <name type="synonym">Medicago tribuloides</name>
    <dbReference type="NCBI Taxonomy" id="3880"/>
    <lineage>
        <taxon>Eukaryota</taxon>
        <taxon>Viridiplantae</taxon>
        <taxon>Streptophyta</taxon>
        <taxon>Embryophyta</taxon>
        <taxon>Tracheophyta</taxon>
        <taxon>Spermatophyta</taxon>
        <taxon>Magnoliopsida</taxon>
        <taxon>eudicotyledons</taxon>
        <taxon>Gunneridae</taxon>
        <taxon>Pentapetalae</taxon>
        <taxon>rosids</taxon>
        <taxon>fabids</taxon>
        <taxon>Fabales</taxon>
        <taxon>Fabaceae</taxon>
        <taxon>Papilionoideae</taxon>
        <taxon>50 kb inversion clade</taxon>
        <taxon>NPAAA clade</taxon>
        <taxon>Hologalegina</taxon>
        <taxon>IRL clade</taxon>
        <taxon>Trifolieae</taxon>
        <taxon>Medicago</taxon>
    </lineage>
</organism>
<evidence type="ECO:0000259" key="8">
    <source>
        <dbReference type="Pfam" id="PF04535"/>
    </source>
</evidence>
<protein>
    <recommendedName>
        <fullName evidence="7">CASP-like protein</fullName>
    </recommendedName>
</protein>
<dbReference type="Pfam" id="PF04535">
    <property type="entry name" value="CASP_dom"/>
    <property type="match status" value="1"/>
</dbReference>